<dbReference type="InterPro" id="IPR037138">
    <property type="entry name" value="His_deacetylse_dom_sf"/>
</dbReference>
<feature type="region of interest" description="Disordered" evidence="1">
    <location>
        <begin position="1"/>
        <end position="147"/>
    </location>
</feature>
<feature type="compositionally biased region" description="Pro residues" evidence="1">
    <location>
        <begin position="134"/>
        <end position="147"/>
    </location>
</feature>
<gene>
    <name evidence="3" type="ORF">N7492_006843</name>
</gene>
<feature type="compositionally biased region" description="Low complexity" evidence="1">
    <location>
        <begin position="27"/>
        <end position="72"/>
    </location>
</feature>
<reference evidence="3" key="1">
    <citation type="submission" date="2022-11" db="EMBL/GenBank/DDBJ databases">
        <authorList>
            <person name="Petersen C."/>
        </authorList>
    </citation>
    <scope>NUCLEOTIDE SEQUENCE</scope>
    <source>
        <strain evidence="3">IBT 21917</strain>
    </source>
</reference>
<dbReference type="OrthoDB" id="5232919at2759"/>
<proteinExistence type="predicted"/>
<accession>A0A9W9I167</accession>
<name>A0A9W9I167_9EURO</name>
<organism evidence="3 4">
    <name type="scientific">Penicillium capsulatum</name>
    <dbReference type="NCBI Taxonomy" id="69766"/>
    <lineage>
        <taxon>Eukaryota</taxon>
        <taxon>Fungi</taxon>
        <taxon>Dikarya</taxon>
        <taxon>Ascomycota</taxon>
        <taxon>Pezizomycotina</taxon>
        <taxon>Eurotiomycetes</taxon>
        <taxon>Eurotiomycetidae</taxon>
        <taxon>Eurotiales</taxon>
        <taxon>Aspergillaceae</taxon>
        <taxon>Penicillium</taxon>
    </lineage>
</organism>
<dbReference type="GO" id="GO:0004407">
    <property type="term" value="F:histone deacetylase activity"/>
    <property type="evidence" value="ECO:0007669"/>
    <property type="project" value="TreeGrafter"/>
</dbReference>
<dbReference type="InterPro" id="IPR023696">
    <property type="entry name" value="Ureohydrolase_dom_sf"/>
</dbReference>
<dbReference type="PANTHER" id="PTHR47558:SF1">
    <property type="entry name" value="HISTONE DEACETYLASE HOS3"/>
    <property type="match status" value="1"/>
</dbReference>
<feature type="region of interest" description="Disordered" evidence="1">
    <location>
        <begin position="987"/>
        <end position="1054"/>
    </location>
</feature>
<feature type="compositionally biased region" description="Polar residues" evidence="1">
    <location>
        <begin position="93"/>
        <end position="107"/>
    </location>
</feature>
<protein>
    <recommendedName>
        <fullName evidence="2">Histone deacetylase domain-containing protein</fullName>
    </recommendedName>
</protein>
<comment type="caution">
    <text evidence="3">The sequence shown here is derived from an EMBL/GenBank/DDBJ whole genome shotgun (WGS) entry which is preliminary data.</text>
</comment>
<feature type="region of interest" description="Disordered" evidence="1">
    <location>
        <begin position="609"/>
        <end position="641"/>
    </location>
</feature>
<feature type="region of interest" description="Disordered" evidence="1">
    <location>
        <begin position="567"/>
        <end position="586"/>
    </location>
</feature>
<keyword evidence="4" id="KW-1185">Reference proteome</keyword>
<reference evidence="3" key="2">
    <citation type="journal article" date="2023" name="IMA Fungus">
        <title>Comparative genomic study of the Penicillium genus elucidates a diverse pangenome and 15 lateral gene transfer events.</title>
        <authorList>
            <person name="Petersen C."/>
            <person name="Sorensen T."/>
            <person name="Nielsen M.R."/>
            <person name="Sondergaard T.E."/>
            <person name="Sorensen J.L."/>
            <person name="Fitzpatrick D.A."/>
            <person name="Frisvad J.C."/>
            <person name="Nielsen K.L."/>
        </authorList>
    </citation>
    <scope>NUCLEOTIDE SEQUENCE</scope>
    <source>
        <strain evidence="3">IBT 21917</strain>
    </source>
</reference>
<feature type="compositionally biased region" description="Low complexity" evidence="1">
    <location>
        <begin position="801"/>
        <end position="820"/>
    </location>
</feature>
<feature type="compositionally biased region" description="Basic and acidic residues" evidence="1">
    <location>
        <begin position="871"/>
        <end position="884"/>
    </location>
</feature>
<feature type="compositionally biased region" description="Polar residues" evidence="1">
    <location>
        <begin position="117"/>
        <end position="131"/>
    </location>
</feature>
<evidence type="ECO:0000259" key="2">
    <source>
        <dbReference type="Pfam" id="PF00850"/>
    </source>
</evidence>
<feature type="compositionally biased region" description="Polar residues" evidence="1">
    <location>
        <begin position="987"/>
        <end position="996"/>
    </location>
</feature>
<dbReference type="SUPFAM" id="SSF52768">
    <property type="entry name" value="Arginase/deacetylase"/>
    <property type="match status" value="1"/>
</dbReference>
<dbReference type="GO" id="GO:0005634">
    <property type="term" value="C:nucleus"/>
    <property type="evidence" value="ECO:0007669"/>
    <property type="project" value="TreeGrafter"/>
</dbReference>
<evidence type="ECO:0000313" key="3">
    <source>
        <dbReference type="EMBL" id="KAJ5161451.1"/>
    </source>
</evidence>
<dbReference type="Gene3D" id="3.40.800.20">
    <property type="entry name" value="Histone deacetylase domain"/>
    <property type="match status" value="2"/>
</dbReference>
<sequence length="1054" mass="113779">MDPSKTQDDPPPSDNDRPNANSTMPPSQDLSDSLNRLSLANAAATPLPISPSLLSPHDAPARPVQAQPAPRRTPSSTSLRDERRKSIPALQKRLSTASLRSVSNTGPASPIADSSRRSSTNFAGSPTTSASPAMWPPRLTPGTPEPQIPTAAAVAAEHFHRELDIQRVVEPKCKTVVLVHDACYGHRFERPRTNKKELSTIVERPERIRACVLGISAAYVRLGRRYGLDMYSADTAPFRIRKTSRTLALSDTAVTSVHGTQWMTDLTSMCNSAEPRLALNPSFRGAELVRPRDQHTENPEPAFHSGDLYLCSKSLNALEGALGGVCDGIDAVFGPGPASPRHGLTHAVILDFDLHHGDGSQDITWKHNAQMINAKSNAAPYEKTAIGYYSLHDINSYPCEDGGMEKVSNASVCIDGAHGQSIWNIHLDTWETEDDFWHLYKAKYTILINKARAFLHRQAKLHQETPNGPTPKAAIFISAGFDASEWESPGMQRHKVHVPTSFYARFTADVVRMSQEEGLGADGRVISVLEGGYSDRALTSGVLSHLSGLGGTTLNESGNVREALELASRRGSVSPQDSLKRPSAHVGYDPKWWSPEQLDELEGLVSKRSTTFDAPTRSSSAKAVTPTRDRRSQGSYPGMDPVLYPSTEVGWATAAQELCKVLIPETRQTMSCRPEDLSLPASRQRYDRQAALDGNIDLSAIPPPPSVPGDDKRQLRVRKAKSPTPFSPRPATPRQQAMRKNRRKTFDGNEVPDPSRESSPSLDASRRKSATATTPVAMGDLTAGQGAPTDALPQEVPPRPASTSGTRKTSGSRSGTPRRTASPRKPPPVPKVPSAFLPSKLAEQSTPTDDVDSLAASVQKIKLVMPSPEEQAIREQKALDELKQPSKTPKAPKSPRSPRKTSAPKTTRGKSPGRAAKTPINSPPILPTPTMGFASTDKLKHEIPSRAVSSPLPSAMGSAESSNADVMFPAAKPQEWIAPNTSVSNQQSMFTANTSPPLTPENPPTSNAAHLQSGVFSPPMSEAQTRTGLPVFTSNTPIPFAKQPSNSNTNNAQN</sequence>
<feature type="domain" description="Histone deacetylase" evidence="2">
    <location>
        <begin position="341"/>
        <end position="548"/>
    </location>
</feature>
<evidence type="ECO:0000313" key="4">
    <source>
        <dbReference type="Proteomes" id="UP001146351"/>
    </source>
</evidence>
<feature type="region of interest" description="Disordered" evidence="1">
    <location>
        <begin position="694"/>
        <end position="960"/>
    </location>
</feature>
<dbReference type="Pfam" id="PF00850">
    <property type="entry name" value="Hist_deacetyl"/>
    <property type="match status" value="1"/>
</dbReference>
<dbReference type="InterPro" id="IPR053244">
    <property type="entry name" value="HDAC_HD_type_1"/>
</dbReference>
<dbReference type="Proteomes" id="UP001146351">
    <property type="component" value="Unassembled WGS sequence"/>
</dbReference>
<dbReference type="EMBL" id="JAPQKO010000005">
    <property type="protein sequence ID" value="KAJ5161451.1"/>
    <property type="molecule type" value="Genomic_DNA"/>
</dbReference>
<feature type="compositionally biased region" description="Polar residues" evidence="1">
    <location>
        <begin position="609"/>
        <end position="622"/>
    </location>
</feature>
<dbReference type="AlphaFoldDB" id="A0A9W9I167"/>
<evidence type="ECO:0000256" key="1">
    <source>
        <dbReference type="SAM" id="MobiDB-lite"/>
    </source>
</evidence>
<dbReference type="PANTHER" id="PTHR47558">
    <property type="entry name" value="HISTONE DEACETYLASE HOS3"/>
    <property type="match status" value="1"/>
</dbReference>
<dbReference type="InterPro" id="IPR023801">
    <property type="entry name" value="His_deacetylse_dom"/>
</dbReference>
<feature type="compositionally biased region" description="Polar residues" evidence="1">
    <location>
        <begin position="1022"/>
        <end position="1054"/>
    </location>
</feature>